<dbReference type="Pfam" id="PF02958">
    <property type="entry name" value="EcKL"/>
    <property type="match status" value="1"/>
</dbReference>
<dbReference type="PANTHER" id="PTHR11012">
    <property type="entry name" value="PROTEIN KINASE-LIKE DOMAIN-CONTAINING"/>
    <property type="match status" value="1"/>
</dbReference>
<name>A0A1B6ENF4_9HEMI</name>
<gene>
    <name evidence="2" type="ORF">g.19444</name>
</gene>
<proteinExistence type="predicted"/>
<dbReference type="InterPro" id="IPR004119">
    <property type="entry name" value="EcKL"/>
</dbReference>
<dbReference type="Gene3D" id="3.90.1200.10">
    <property type="match status" value="1"/>
</dbReference>
<protein>
    <recommendedName>
        <fullName evidence="1">CHK kinase-like domain-containing protein</fullName>
    </recommendedName>
</protein>
<dbReference type="InterPro" id="IPR015897">
    <property type="entry name" value="CHK_kinase-like"/>
</dbReference>
<dbReference type="PANTHER" id="PTHR11012:SF8">
    <property type="entry name" value="JUVENILE HORMONE-INDUCIBLE PROTEIN 26"/>
    <property type="match status" value="1"/>
</dbReference>
<evidence type="ECO:0000313" key="2">
    <source>
        <dbReference type="EMBL" id="JAS39449.1"/>
    </source>
</evidence>
<sequence>MMADPKLRDILDKVTNSGRFGDGVKFIDLIPSVVEGEDHFASAVIFAEVKLKNGSCDKLVKVVIKQQQQNAFVRDMMNTDTQFYNEALMYNEILPFMDKNGIVEDSFPKSIYCNATLGDNYEDDIMIFEDLKQYGYKLTAEKLFLDFDHCAVALKKLGRFHALSYLKKQENLERFLSVVGKLKETRWDNNQRDDSNQFLQMSVQRGMLPLMEEGGDHKEILEEIMSHALEDPHSLMRGLCEPEEPVAVLCHGDFCRNNMVFRYDADGKPEDVRFFDMATARYASPAIDLSFFLFLNTSAELRRARWDELLQVYHDSLVSALPECRVPSLDTVRLEVTRRAFYGYVLCSFFLPMMLDPGSKTELDDFASFTPAEMEASVRSKGGQQATDYVTDIVRDLIRMKSL</sequence>
<organism evidence="2">
    <name type="scientific">Cuerna arida</name>
    <dbReference type="NCBI Taxonomy" id="1464854"/>
    <lineage>
        <taxon>Eukaryota</taxon>
        <taxon>Metazoa</taxon>
        <taxon>Ecdysozoa</taxon>
        <taxon>Arthropoda</taxon>
        <taxon>Hexapoda</taxon>
        <taxon>Insecta</taxon>
        <taxon>Pterygota</taxon>
        <taxon>Neoptera</taxon>
        <taxon>Paraneoptera</taxon>
        <taxon>Hemiptera</taxon>
        <taxon>Auchenorrhyncha</taxon>
        <taxon>Membracoidea</taxon>
        <taxon>Cicadellidae</taxon>
        <taxon>Cicadellinae</taxon>
        <taxon>Proconiini</taxon>
        <taxon>Cuerna</taxon>
    </lineage>
</organism>
<dbReference type="SMART" id="SM00587">
    <property type="entry name" value="CHK"/>
    <property type="match status" value="1"/>
</dbReference>
<feature type="domain" description="CHK kinase-like" evidence="1">
    <location>
        <begin position="126"/>
        <end position="323"/>
    </location>
</feature>
<dbReference type="AlphaFoldDB" id="A0A1B6ENF4"/>
<evidence type="ECO:0000259" key="1">
    <source>
        <dbReference type="SMART" id="SM00587"/>
    </source>
</evidence>
<dbReference type="EMBL" id="GECZ01030320">
    <property type="protein sequence ID" value="JAS39449.1"/>
    <property type="molecule type" value="Transcribed_RNA"/>
</dbReference>
<dbReference type="InterPro" id="IPR011009">
    <property type="entry name" value="Kinase-like_dom_sf"/>
</dbReference>
<dbReference type="SUPFAM" id="SSF56112">
    <property type="entry name" value="Protein kinase-like (PK-like)"/>
    <property type="match status" value="1"/>
</dbReference>
<reference evidence="2" key="1">
    <citation type="submission" date="2015-11" db="EMBL/GenBank/DDBJ databases">
        <title>De novo transcriptome assembly of four potential Pierce s Disease insect vectors from Arizona vineyards.</title>
        <authorList>
            <person name="Tassone E.E."/>
        </authorList>
    </citation>
    <scope>NUCLEOTIDE SEQUENCE</scope>
</reference>
<accession>A0A1B6ENF4</accession>